<proteinExistence type="predicted"/>
<name>A0ACC5P0X5_9BACT</name>
<evidence type="ECO:0000313" key="1">
    <source>
        <dbReference type="EMBL" id="MBB5340420.1"/>
    </source>
</evidence>
<organism evidence="1 2">
    <name type="scientific">Tunturiibacter gelidiferens</name>
    <dbReference type="NCBI Taxonomy" id="3069689"/>
    <lineage>
        <taxon>Bacteria</taxon>
        <taxon>Pseudomonadati</taxon>
        <taxon>Acidobacteriota</taxon>
        <taxon>Terriglobia</taxon>
        <taxon>Terriglobales</taxon>
        <taxon>Acidobacteriaceae</taxon>
        <taxon>Tunturiibacter</taxon>
    </lineage>
</organism>
<dbReference type="EMBL" id="JACHEA010000001">
    <property type="protein sequence ID" value="MBB5340420.1"/>
    <property type="molecule type" value="Genomic_DNA"/>
</dbReference>
<comment type="caution">
    <text evidence="1">The sequence shown here is derived from an EMBL/GenBank/DDBJ whole genome shotgun (WGS) entry which is preliminary data.</text>
</comment>
<evidence type="ECO:0000313" key="2">
    <source>
        <dbReference type="Proteomes" id="UP000569005"/>
    </source>
</evidence>
<accession>A0ACC5P0X5</accession>
<keyword evidence="2" id="KW-1185">Reference proteome</keyword>
<dbReference type="Proteomes" id="UP000569005">
    <property type="component" value="Unassembled WGS sequence"/>
</dbReference>
<sequence>MEALSANRKASGQTVNTVRLNNAYEMDLSGRPLTTRPQNSCQAPPRENPRQH</sequence>
<gene>
    <name evidence="1" type="ORF">HDF13_002753</name>
</gene>
<protein>
    <submittedName>
        <fullName evidence="1">Uncharacterized protein</fullName>
    </submittedName>
</protein>
<reference evidence="1" key="1">
    <citation type="submission" date="2020-08" db="EMBL/GenBank/DDBJ databases">
        <title>Genomic Encyclopedia of Type Strains, Phase IV (KMG-V): Genome sequencing to study the core and pangenomes of soil and plant-associated prokaryotes.</title>
        <authorList>
            <person name="Whitman W."/>
        </authorList>
    </citation>
    <scope>NUCLEOTIDE SEQUENCE</scope>
    <source>
        <strain evidence="1">M8UP15</strain>
    </source>
</reference>